<reference evidence="4" key="1">
    <citation type="journal article" date="2015" name="Nature">
        <title>Complex archaea that bridge the gap between prokaryotes and eukaryotes.</title>
        <authorList>
            <person name="Spang A."/>
            <person name="Saw J.H."/>
            <person name="Jorgensen S.L."/>
            <person name="Zaremba-Niedzwiedzka K."/>
            <person name="Martijn J."/>
            <person name="Lind A.E."/>
            <person name="van Eijk R."/>
            <person name="Schleper C."/>
            <person name="Guy L."/>
            <person name="Ettema T.J."/>
        </authorList>
    </citation>
    <scope>NUCLEOTIDE SEQUENCE</scope>
</reference>
<evidence type="ECO:0000313" key="4">
    <source>
        <dbReference type="EMBL" id="KKO02937.1"/>
    </source>
</evidence>
<dbReference type="SUPFAM" id="SSF56047">
    <property type="entry name" value="Ribosomal protein S8"/>
    <property type="match status" value="1"/>
</dbReference>
<keyword evidence="3" id="KW-0687">Ribonucleoprotein</keyword>
<dbReference type="EMBL" id="LAZR01000029">
    <property type="protein sequence ID" value="KKO02937.1"/>
    <property type="molecule type" value="Genomic_DNA"/>
</dbReference>
<dbReference type="NCBIfam" id="NF001109">
    <property type="entry name" value="PRK00136.1"/>
    <property type="match status" value="1"/>
</dbReference>
<accession>A0A0F9XU04</accession>
<dbReference type="GO" id="GO:0006412">
    <property type="term" value="P:translation"/>
    <property type="evidence" value="ECO:0007669"/>
    <property type="project" value="InterPro"/>
</dbReference>
<dbReference type="GO" id="GO:0005737">
    <property type="term" value="C:cytoplasm"/>
    <property type="evidence" value="ECO:0007669"/>
    <property type="project" value="UniProtKB-ARBA"/>
</dbReference>
<dbReference type="GO" id="GO:1990904">
    <property type="term" value="C:ribonucleoprotein complex"/>
    <property type="evidence" value="ECO:0007669"/>
    <property type="project" value="UniProtKB-KW"/>
</dbReference>
<dbReference type="InterPro" id="IPR047863">
    <property type="entry name" value="Ribosomal_uS8_CS"/>
</dbReference>
<dbReference type="PANTHER" id="PTHR11758">
    <property type="entry name" value="40S RIBOSOMAL PROTEIN S15A"/>
    <property type="match status" value="1"/>
</dbReference>
<evidence type="ECO:0000256" key="2">
    <source>
        <dbReference type="ARBA" id="ARBA00022980"/>
    </source>
</evidence>
<dbReference type="PROSITE" id="PS00053">
    <property type="entry name" value="RIBOSOMAL_S8"/>
    <property type="match status" value="1"/>
</dbReference>
<name>A0A0F9XU04_9ZZZZ</name>
<sequence>MTDPITDMLNRIRNAQAVSHSTVDVDFSNLKYEIAKVLEKNGCIQKAEKRGRRTRKIIEITLKYDDGTSVISGLKRISKPGQRIYLKTKKLKPVREGYGISIVSTSEGLMTGKEARKKRLGGEILCEIW</sequence>
<dbReference type="Pfam" id="PF00410">
    <property type="entry name" value="Ribosomal_S8"/>
    <property type="match status" value="1"/>
</dbReference>
<dbReference type="Gene3D" id="3.30.1490.10">
    <property type="match status" value="1"/>
</dbReference>
<gene>
    <name evidence="4" type="ORF">LCGC14_0103910</name>
</gene>
<dbReference type="InterPro" id="IPR000630">
    <property type="entry name" value="Ribosomal_uS8"/>
</dbReference>
<comment type="caution">
    <text evidence="4">The sequence shown here is derived from an EMBL/GenBank/DDBJ whole genome shotgun (WGS) entry which is preliminary data.</text>
</comment>
<protein>
    <recommendedName>
        <fullName evidence="5">30S ribosomal protein S8</fullName>
    </recommendedName>
</protein>
<evidence type="ECO:0008006" key="5">
    <source>
        <dbReference type="Google" id="ProtNLM"/>
    </source>
</evidence>
<dbReference type="GO" id="GO:0005840">
    <property type="term" value="C:ribosome"/>
    <property type="evidence" value="ECO:0007669"/>
    <property type="project" value="UniProtKB-KW"/>
</dbReference>
<dbReference type="GO" id="GO:0003735">
    <property type="term" value="F:structural constituent of ribosome"/>
    <property type="evidence" value="ECO:0007669"/>
    <property type="project" value="InterPro"/>
</dbReference>
<evidence type="ECO:0000256" key="1">
    <source>
        <dbReference type="ARBA" id="ARBA00006471"/>
    </source>
</evidence>
<organism evidence="4">
    <name type="scientific">marine sediment metagenome</name>
    <dbReference type="NCBI Taxonomy" id="412755"/>
    <lineage>
        <taxon>unclassified sequences</taxon>
        <taxon>metagenomes</taxon>
        <taxon>ecological metagenomes</taxon>
    </lineage>
</organism>
<dbReference type="HAMAP" id="MF_01302_B">
    <property type="entry name" value="Ribosomal_uS8_B"/>
    <property type="match status" value="1"/>
</dbReference>
<dbReference type="FunFam" id="3.30.1490.10:FF:000001">
    <property type="entry name" value="30S ribosomal protein S8"/>
    <property type="match status" value="1"/>
</dbReference>
<dbReference type="Gene3D" id="3.30.1370.30">
    <property type="match status" value="1"/>
</dbReference>
<evidence type="ECO:0000256" key="3">
    <source>
        <dbReference type="ARBA" id="ARBA00023274"/>
    </source>
</evidence>
<dbReference type="AlphaFoldDB" id="A0A0F9XU04"/>
<comment type="similarity">
    <text evidence="1">Belongs to the universal ribosomal protein uS8 family.</text>
</comment>
<keyword evidence="2" id="KW-0689">Ribosomal protein</keyword>
<proteinExistence type="inferred from homology"/>
<dbReference type="InterPro" id="IPR035987">
    <property type="entry name" value="Ribosomal_uS8_sf"/>
</dbReference>